<dbReference type="RefSeq" id="WP_207129379.1">
    <property type="nucleotide sequence ID" value="NZ_BOPO01000150.1"/>
</dbReference>
<evidence type="ECO:0000313" key="6">
    <source>
        <dbReference type="Proteomes" id="UP000614996"/>
    </source>
</evidence>
<dbReference type="PANTHER" id="PTHR38445">
    <property type="entry name" value="HTH-TYPE TRANSCRIPTIONAL REPRESSOR YTRA"/>
    <property type="match status" value="1"/>
</dbReference>
<dbReference type="InterPro" id="IPR036388">
    <property type="entry name" value="WH-like_DNA-bd_sf"/>
</dbReference>
<dbReference type="CDD" id="cd07377">
    <property type="entry name" value="WHTH_GntR"/>
    <property type="match status" value="1"/>
</dbReference>
<evidence type="ECO:0000313" key="5">
    <source>
        <dbReference type="EMBL" id="GIL31821.1"/>
    </source>
</evidence>
<reference evidence="6" key="1">
    <citation type="journal article" date="2021" name="Int. J. Syst. Evol. Microbiol.">
        <title>Actinocatenispora comari sp. nov., an endophytic actinomycete isolated from aerial parts of Comarum salesowianum.</title>
        <authorList>
            <person name="Oyunbileg N."/>
            <person name="Iizaka Y."/>
            <person name="Hamada M."/>
            <person name="Davaapurev B.O."/>
            <person name="Fukumoto A."/>
            <person name="Tsetseg B."/>
            <person name="Kato F."/>
            <person name="Tamura T."/>
            <person name="Batkhuu J."/>
            <person name="Anzai Y."/>
        </authorList>
    </citation>
    <scope>NUCLEOTIDE SEQUENCE [LARGE SCALE GENOMIC DNA]</scope>
    <source>
        <strain evidence="6">NUM-2625</strain>
    </source>
</reference>
<name>A0A8J4EPM0_9ACTN</name>
<evidence type="ECO:0000256" key="2">
    <source>
        <dbReference type="ARBA" id="ARBA00023125"/>
    </source>
</evidence>
<dbReference type="PANTHER" id="PTHR38445:SF9">
    <property type="entry name" value="HTH-TYPE TRANSCRIPTIONAL REPRESSOR YTRA"/>
    <property type="match status" value="1"/>
</dbReference>
<dbReference type="Proteomes" id="UP000614996">
    <property type="component" value="Unassembled WGS sequence"/>
</dbReference>
<evidence type="ECO:0000259" key="4">
    <source>
        <dbReference type="PROSITE" id="PS50949"/>
    </source>
</evidence>
<accession>A0A8J4EPM0</accession>
<dbReference type="GO" id="GO:0003700">
    <property type="term" value="F:DNA-binding transcription factor activity"/>
    <property type="evidence" value="ECO:0007669"/>
    <property type="project" value="InterPro"/>
</dbReference>
<dbReference type="Pfam" id="PF00392">
    <property type="entry name" value="GntR"/>
    <property type="match status" value="1"/>
</dbReference>
<protein>
    <recommendedName>
        <fullName evidence="4">HTH gntR-type domain-containing protein</fullName>
    </recommendedName>
</protein>
<dbReference type="GO" id="GO:0003677">
    <property type="term" value="F:DNA binding"/>
    <property type="evidence" value="ECO:0007669"/>
    <property type="project" value="UniProtKB-KW"/>
</dbReference>
<dbReference type="AlphaFoldDB" id="A0A8J4EPM0"/>
<sequence length="125" mass="13316">MSAPRITVDLSSGVVPWRQIYDQITRAIEAGTLPAGARLPSVRQLARDLQLAAGTVARSYRELEVAGWVHTARARGTVVADDPPRVARTDEELLAAAREYVIRAGALGADRDAAVRAVLAALDAC</sequence>
<dbReference type="PROSITE" id="PS50949">
    <property type="entry name" value="HTH_GNTR"/>
    <property type="match status" value="1"/>
</dbReference>
<dbReference type="EMBL" id="BOPO01000150">
    <property type="protein sequence ID" value="GIL31821.1"/>
    <property type="molecule type" value="Genomic_DNA"/>
</dbReference>
<dbReference type="SMART" id="SM00345">
    <property type="entry name" value="HTH_GNTR"/>
    <property type="match status" value="1"/>
</dbReference>
<evidence type="ECO:0000256" key="1">
    <source>
        <dbReference type="ARBA" id="ARBA00023015"/>
    </source>
</evidence>
<keyword evidence="1" id="KW-0805">Transcription regulation</keyword>
<gene>
    <name evidence="5" type="ORF">NUM_70750</name>
</gene>
<keyword evidence="3" id="KW-0804">Transcription</keyword>
<dbReference type="SUPFAM" id="SSF46785">
    <property type="entry name" value="Winged helix' DNA-binding domain"/>
    <property type="match status" value="1"/>
</dbReference>
<dbReference type="InterPro" id="IPR000524">
    <property type="entry name" value="Tscrpt_reg_HTH_GntR"/>
</dbReference>
<comment type="caution">
    <text evidence="5">The sequence shown here is derived from an EMBL/GenBank/DDBJ whole genome shotgun (WGS) entry which is preliminary data.</text>
</comment>
<dbReference type="InterPro" id="IPR036390">
    <property type="entry name" value="WH_DNA-bd_sf"/>
</dbReference>
<keyword evidence="6" id="KW-1185">Reference proteome</keyword>
<organism evidence="5 6">
    <name type="scientific">Actinocatenispora comari</name>
    <dbReference type="NCBI Taxonomy" id="2807577"/>
    <lineage>
        <taxon>Bacteria</taxon>
        <taxon>Bacillati</taxon>
        <taxon>Actinomycetota</taxon>
        <taxon>Actinomycetes</taxon>
        <taxon>Micromonosporales</taxon>
        <taxon>Micromonosporaceae</taxon>
        <taxon>Actinocatenispora</taxon>
    </lineage>
</organism>
<feature type="domain" description="HTH gntR-type" evidence="4">
    <location>
        <begin position="14"/>
        <end position="82"/>
    </location>
</feature>
<proteinExistence type="predicted"/>
<keyword evidence="2" id="KW-0238">DNA-binding</keyword>
<evidence type="ECO:0000256" key="3">
    <source>
        <dbReference type="ARBA" id="ARBA00023163"/>
    </source>
</evidence>
<dbReference type="Gene3D" id="1.10.10.10">
    <property type="entry name" value="Winged helix-like DNA-binding domain superfamily/Winged helix DNA-binding domain"/>
    <property type="match status" value="1"/>
</dbReference>